<evidence type="ECO:0000256" key="2">
    <source>
        <dbReference type="SAM" id="Phobius"/>
    </source>
</evidence>
<evidence type="ECO:0000313" key="4">
    <source>
        <dbReference type="EMBL" id="QJD96748.1"/>
    </source>
</evidence>
<dbReference type="Pfam" id="PF13559">
    <property type="entry name" value="DUF4129"/>
    <property type="match status" value="1"/>
</dbReference>
<dbReference type="EMBL" id="CP051682">
    <property type="protein sequence ID" value="QJD96748.1"/>
    <property type="molecule type" value="Genomic_DNA"/>
</dbReference>
<name>A0A7L5E2G4_9SPHI</name>
<protein>
    <submittedName>
        <fullName evidence="4">DUF4129 domain-containing protein</fullName>
    </submittedName>
</protein>
<keyword evidence="2" id="KW-0812">Transmembrane</keyword>
<feature type="region of interest" description="Disordered" evidence="1">
    <location>
        <begin position="1"/>
        <end position="24"/>
    </location>
</feature>
<evidence type="ECO:0000256" key="1">
    <source>
        <dbReference type="SAM" id="MobiDB-lite"/>
    </source>
</evidence>
<organism evidence="4 5">
    <name type="scientific">Mucilaginibacter robiniae</name>
    <dbReference type="NCBI Taxonomy" id="2728022"/>
    <lineage>
        <taxon>Bacteria</taxon>
        <taxon>Pseudomonadati</taxon>
        <taxon>Bacteroidota</taxon>
        <taxon>Sphingobacteriia</taxon>
        <taxon>Sphingobacteriales</taxon>
        <taxon>Sphingobacteriaceae</taxon>
        <taxon>Mucilaginibacter</taxon>
    </lineage>
</organism>
<feature type="domain" description="Protein-glutamine gamma-glutamyltransferase-like C-terminal" evidence="3">
    <location>
        <begin position="161"/>
        <end position="222"/>
    </location>
</feature>
<sequence length="236" mass="27654">MAPCSYAANTKTNKTKPNAPAHLRTDSSTLVQQRSFDNAYLNQLKQQPDFQYHETQSSPSLWTRFWRWFWSLFDDWKVSRSTGPLMVNVFKYLFILIGASALTFLILRIAGVDLLKILKRKPADATLPYAETLENIHEIDFDTGLEQAISQRNYRLAVRLLYLKALKQLSDQHLIHWQINKTNSAYVDELKNLEQRETFTILTRQFEYVWYGEFAINEQAFQNISILFTNFKQTLA</sequence>
<keyword evidence="2" id="KW-1133">Transmembrane helix</keyword>
<dbReference type="RefSeq" id="WP_169608327.1">
    <property type="nucleotide sequence ID" value="NZ_CP051682.1"/>
</dbReference>
<dbReference type="InterPro" id="IPR025403">
    <property type="entry name" value="TgpA-like_C"/>
</dbReference>
<keyword evidence="2" id="KW-0472">Membrane</keyword>
<feature type="compositionally biased region" description="Polar residues" evidence="1">
    <location>
        <begin position="7"/>
        <end position="16"/>
    </location>
</feature>
<reference evidence="4 5" key="1">
    <citation type="submission" date="2020-04" db="EMBL/GenBank/DDBJ databases">
        <title>Genome sequencing of novel species.</title>
        <authorList>
            <person name="Heo J."/>
            <person name="Kim S.-J."/>
            <person name="Kim J.-S."/>
            <person name="Hong S.-B."/>
            <person name="Kwon S.-W."/>
        </authorList>
    </citation>
    <scope>NUCLEOTIDE SEQUENCE [LARGE SCALE GENOMIC DNA]</scope>
    <source>
        <strain evidence="4 5">F39-2</strain>
    </source>
</reference>
<gene>
    <name evidence="4" type="ORF">HH214_13140</name>
</gene>
<evidence type="ECO:0000313" key="5">
    <source>
        <dbReference type="Proteomes" id="UP000503278"/>
    </source>
</evidence>
<proteinExistence type="predicted"/>
<evidence type="ECO:0000259" key="3">
    <source>
        <dbReference type="Pfam" id="PF13559"/>
    </source>
</evidence>
<dbReference type="Proteomes" id="UP000503278">
    <property type="component" value="Chromosome"/>
</dbReference>
<keyword evidence="5" id="KW-1185">Reference proteome</keyword>
<feature type="transmembrane region" description="Helical" evidence="2">
    <location>
        <begin position="89"/>
        <end position="111"/>
    </location>
</feature>
<dbReference type="KEGG" id="mrob:HH214_13140"/>
<dbReference type="AlphaFoldDB" id="A0A7L5E2G4"/>
<accession>A0A7L5E2G4</accession>